<reference evidence="2" key="1">
    <citation type="submission" date="2021-01" db="EMBL/GenBank/DDBJ databases">
        <title>Genome sequence of strain Noviherbaspirillum sp. DKR-6.</title>
        <authorList>
            <person name="Chaudhary D.K."/>
        </authorList>
    </citation>
    <scope>NUCLEOTIDE SEQUENCE</scope>
    <source>
        <strain evidence="2">DKR-6</strain>
    </source>
</reference>
<proteinExistence type="predicted"/>
<protein>
    <submittedName>
        <fullName evidence="2">Transposase</fullName>
    </submittedName>
</protein>
<accession>A0A934T3I2</accession>
<comment type="caution">
    <text evidence="2">The sequence shown here is derived from an EMBL/GenBank/DDBJ whole genome shotgun (WGS) entry which is preliminary data.</text>
</comment>
<dbReference type="EMBL" id="JAEPBG010000047">
    <property type="protein sequence ID" value="MBK4739292.1"/>
    <property type="molecule type" value="Genomic_DNA"/>
</dbReference>
<sequence length="104" mass="11593">MLTGILFVLQSGISWDMLFQQMGCGSSMTCWRRARDCQKAGVWVKLHSALLAKLRNVDRLDFSRVIANSSWVHAVYGEKLGPTRLIGARRKASITSSLTATAHR</sequence>
<dbReference type="AlphaFoldDB" id="A0A934T3I2"/>
<evidence type="ECO:0000259" key="1">
    <source>
        <dbReference type="Pfam" id="PF13340"/>
    </source>
</evidence>
<gene>
    <name evidence="2" type="ORF">JJB74_32295</name>
</gene>
<dbReference type="Proteomes" id="UP000622890">
    <property type="component" value="Unassembled WGS sequence"/>
</dbReference>
<evidence type="ECO:0000313" key="2">
    <source>
        <dbReference type="EMBL" id="MBK4739292.1"/>
    </source>
</evidence>
<feature type="domain" description="Insertion element IS402-like" evidence="1">
    <location>
        <begin position="1"/>
        <end position="47"/>
    </location>
</feature>
<dbReference type="InterPro" id="IPR025161">
    <property type="entry name" value="IS402-like_dom"/>
</dbReference>
<evidence type="ECO:0000313" key="3">
    <source>
        <dbReference type="Proteomes" id="UP000622890"/>
    </source>
</evidence>
<dbReference type="Pfam" id="PF13340">
    <property type="entry name" value="DUF4096"/>
    <property type="match status" value="1"/>
</dbReference>
<keyword evidence="3" id="KW-1185">Reference proteome</keyword>
<name>A0A934T3I2_9BURK</name>
<organism evidence="2 3">
    <name type="scientific">Noviherbaspirillum pedocola</name>
    <dbReference type="NCBI Taxonomy" id="2801341"/>
    <lineage>
        <taxon>Bacteria</taxon>
        <taxon>Pseudomonadati</taxon>
        <taxon>Pseudomonadota</taxon>
        <taxon>Betaproteobacteria</taxon>
        <taxon>Burkholderiales</taxon>
        <taxon>Oxalobacteraceae</taxon>
        <taxon>Noviherbaspirillum</taxon>
    </lineage>
</organism>